<accession>A0A0M3I000</accession>
<dbReference type="InterPro" id="IPR043129">
    <property type="entry name" value="ATPase_NBD"/>
</dbReference>
<keyword evidence="6" id="KW-1185">Reference proteome</keyword>
<dbReference type="GO" id="GO:0045127">
    <property type="term" value="F:N-acetylglucosamine kinase activity"/>
    <property type="evidence" value="ECO:0007669"/>
    <property type="project" value="UniProtKB-EC"/>
</dbReference>
<dbReference type="Gene3D" id="3.30.420.40">
    <property type="match status" value="1"/>
</dbReference>
<evidence type="ECO:0000313" key="6">
    <source>
        <dbReference type="Proteomes" id="UP000036681"/>
    </source>
</evidence>
<organism evidence="6 7">
    <name type="scientific">Ascaris lumbricoides</name>
    <name type="common">Giant roundworm</name>
    <dbReference type="NCBI Taxonomy" id="6252"/>
    <lineage>
        <taxon>Eukaryota</taxon>
        <taxon>Metazoa</taxon>
        <taxon>Ecdysozoa</taxon>
        <taxon>Nematoda</taxon>
        <taxon>Chromadorea</taxon>
        <taxon>Rhabditida</taxon>
        <taxon>Spirurina</taxon>
        <taxon>Ascaridomorpha</taxon>
        <taxon>Ascaridoidea</taxon>
        <taxon>Ascarididae</taxon>
        <taxon>Ascaris</taxon>
    </lineage>
</organism>
<dbReference type="PANTHER" id="PTHR12862:SF0">
    <property type="entry name" value="N-ACETYL-D-GLUCOSAMINE KINASE"/>
    <property type="match status" value="1"/>
</dbReference>
<evidence type="ECO:0000256" key="4">
    <source>
        <dbReference type="ARBA" id="ARBA00031123"/>
    </source>
</evidence>
<dbReference type="InterPro" id="IPR002731">
    <property type="entry name" value="ATPase_BadF"/>
</dbReference>
<dbReference type="InterPro" id="IPR039758">
    <property type="entry name" value="NAGK-like"/>
</dbReference>
<dbReference type="AlphaFoldDB" id="A0A0M3I000"/>
<reference evidence="7" key="1">
    <citation type="submission" date="2016-05" db="UniProtKB">
        <authorList>
            <consortium name="WormBaseParasite"/>
        </authorList>
    </citation>
    <scope>IDENTIFICATION</scope>
</reference>
<evidence type="ECO:0000256" key="1">
    <source>
        <dbReference type="ARBA" id="ARBA00006198"/>
    </source>
</evidence>
<evidence type="ECO:0000313" key="7">
    <source>
        <dbReference type="WBParaSite" id="ALUE_0000936201-mRNA-1"/>
    </source>
</evidence>
<evidence type="ECO:0000256" key="3">
    <source>
        <dbReference type="ARBA" id="ARBA00014974"/>
    </source>
</evidence>
<dbReference type="SUPFAM" id="SSF53067">
    <property type="entry name" value="Actin-like ATPase domain"/>
    <property type="match status" value="2"/>
</dbReference>
<dbReference type="WBParaSite" id="ALUE_0000936201-mRNA-1">
    <property type="protein sequence ID" value="ALUE_0000936201-mRNA-1"/>
    <property type="gene ID" value="ALUE_0000936201"/>
</dbReference>
<protein>
    <recommendedName>
        <fullName evidence="3">N-acetyl-D-glucosamine kinase</fullName>
        <ecNumber evidence="2">2.7.1.59</ecNumber>
    </recommendedName>
    <alternativeName>
        <fullName evidence="4">GlcNAc kinase</fullName>
    </alternativeName>
</protein>
<evidence type="ECO:0000256" key="2">
    <source>
        <dbReference type="ARBA" id="ARBA00012122"/>
    </source>
</evidence>
<dbReference type="Proteomes" id="UP000036681">
    <property type="component" value="Unplaced"/>
</dbReference>
<sequence>MLINNQQKRCFATLSDCSGATQSHLVIVDDRGKKYGEWSHKGLNYHLEGRENVANEIAEWIRSVKKQLGMNGPLGAVVRYGLSGAEDESVNEHVVGILRRQHGDVANEFFLTSDSVITIATTFNKGGVVVVAGTGSSCRLLKADGTVCGVGGWGHHIGDGGSGYWIANRAIRYVFDDEDGLSPSPYPITTVKRLLLEHFNIKDKIGILDSLYANFKKAHIASFTGKLAKEAANDPLVKVVFHEAGVLLGSHVRAISSHFDQEMLLDVPVVLVGSVFKSWSLVKAGFIEGVRKGNEGSRIKKVTLYLLEETPAVGAALLAARNVSVEVPHQQTSVVFDVLTFD</sequence>
<dbReference type="EC" id="2.7.1.59" evidence="2"/>
<feature type="domain" description="ATPase BadF/BadG/BcrA/BcrD type" evidence="5">
    <location>
        <begin position="18"/>
        <end position="319"/>
    </location>
</feature>
<name>A0A0M3I000_ASCLU</name>
<evidence type="ECO:0000259" key="5">
    <source>
        <dbReference type="Pfam" id="PF01869"/>
    </source>
</evidence>
<comment type="similarity">
    <text evidence="1">Belongs to the eukaryotic-type N-acetylglucosamine kinase family.</text>
</comment>
<dbReference type="Pfam" id="PF01869">
    <property type="entry name" value="BcrAD_BadFG"/>
    <property type="match status" value="1"/>
</dbReference>
<proteinExistence type="inferred from homology"/>
<dbReference type="PANTHER" id="PTHR12862">
    <property type="entry name" value="BADF TYPE ATPASE DOMAIN-CONTAINING PROTEIN"/>
    <property type="match status" value="1"/>
</dbReference>